<evidence type="ECO:0000313" key="2">
    <source>
        <dbReference type="Proteomes" id="UP001589619"/>
    </source>
</evidence>
<name>A0ABV5VQB8_9BACL</name>
<proteinExistence type="predicted"/>
<dbReference type="InterPro" id="IPR025365">
    <property type="entry name" value="DUF4269"/>
</dbReference>
<protein>
    <submittedName>
        <fullName evidence="1">DUF4269 domain-containing protein</fullName>
    </submittedName>
</protein>
<comment type="caution">
    <text evidence="1">The sequence shown here is derived from an EMBL/GenBank/DDBJ whole genome shotgun (WGS) entry which is preliminary data.</text>
</comment>
<dbReference type="RefSeq" id="WP_344907449.1">
    <property type="nucleotide sequence ID" value="NZ_BAAAYO010000005.1"/>
</dbReference>
<reference evidence="1 2" key="1">
    <citation type="submission" date="2024-09" db="EMBL/GenBank/DDBJ databases">
        <authorList>
            <person name="Sun Q."/>
            <person name="Mori K."/>
        </authorList>
    </citation>
    <scope>NUCLEOTIDE SEQUENCE [LARGE SCALE GENOMIC DNA]</scope>
    <source>
        <strain evidence="1 2">JCM 12520</strain>
    </source>
</reference>
<dbReference type="EMBL" id="JBHMAG010000003">
    <property type="protein sequence ID" value="MFB9750427.1"/>
    <property type="molecule type" value="Genomic_DNA"/>
</dbReference>
<gene>
    <name evidence="1" type="ORF">ACFFNY_02490</name>
</gene>
<organism evidence="1 2">
    <name type="scientific">Paenibacillus hodogayensis</name>
    <dbReference type="NCBI Taxonomy" id="279208"/>
    <lineage>
        <taxon>Bacteria</taxon>
        <taxon>Bacillati</taxon>
        <taxon>Bacillota</taxon>
        <taxon>Bacilli</taxon>
        <taxon>Bacillales</taxon>
        <taxon>Paenibacillaceae</taxon>
        <taxon>Paenibacillus</taxon>
    </lineage>
</organism>
<dbReference type="Pfam" id="PF14091">
    <property type="entry name" value="DUF4269"/>
    <property type="match status" value="1"/>
</dbReference>
<sequence>MFATITYLQSGQTTQRRAFRALSELGILRDLARYRPVLCGTVPISIDVEGSDLDIIMEVYEPERFKRDVHALYGMQEAFVYKEKQIRQIPSQKANFSFDGFAFELFAQPIPVERQHAYLHMLVEHHLLLRHPDIRTKIINLKKQGIKTEPAFAQVLGLTGDPYEALLVLGQELGVIAAGL</sequence>
<accession>A0ABV5VQB8</accession>
<dbReference type="Proteomes" id="UP001589619">
    <property type="component" value="Unassembled WGS sequence"/>
</dbReference>
<keyword evidence="2" id="KW-1185">Reference proteome</keyword>
<evidence type="ECO:0000313" key="1">
    <source>
        <dbReference type="EMBL" id="MFB9750427.1"/>
    </source>
</evidence>